<evidence type="ECO:0000313" key="15">
    <source>
        <dbReference type="Proteomes" id="UP001217500"/>
    </source>
</evidence>
<evidence type="ECO:0000256" key="1">
    <source>
        <dbReference type="ARBA" id="ARBA00000085"/>
    </source>
</evidence>
<dbReference type="Proteomes" id="UP001217500">
    <property type="component" value="Chromosome"/>
</dbReference>
<evidence type="ECO:0000256" key="9">
    <source>
        <dbReference type="ARBA" id="ARBA00023012"/>
    </source>
</evidence>
<accession>A0AAE9XUP1</accession>
<dbReference type="SUPFAM" id="SSF55874">
    <property type="entry name" value="ATPase domain of HSP90 chaperone/DNA topoisomerase II/histidine kinase"/>
    <property type="match status" value="1"/>
</dbReference>
<dbReference type="GO" id="GO:0000155">
    <property type="term" value="F:phosphorelay sensor kinase activity"/>
    <property type="evidence" value="ECO:0007669"/>
    <property type="project" value="InterPro"/>
</dbReference>
<sequence length="457" mass="50182">MLARLRHFFRTLTGRLLVSAFLWSAVALTVGGFVLSAAFRSYVLQDVDERLSVLLDTLVGSSEVAPDGMLRFNRPLVDERFATPYSGLYWQVSEEGVPPFRSRSLWDFELGNVHADRVFTLHIEEAPGPDGQRLRVAERDIILPEADRIFRYQVASDLGEVQAAIERFNQLLLQALGLIMGTLTAALVLQVAYGLRPLRTIGKNLADVRAGREARLPDDWPADLQPLAAEINALIDQNEKLVARARTHVGNLAHALKTPLAVILNEADADKGPRGATVGRAARDIKSHIDHHLKRARIAGGGSGPGLPVRERLDKLAKAIAAMHRHKDIELSVECAPALAFDGEREDFDEMLGNLMDNAGKWSAGQVSVSVKLVEKDLPRPMLEIRVEDDGPGVPEDQWQVLFERGRRLDEHVQGTGLGLAIVRDIVDMYGGSVRPEHAALGGLAIVMRLPGKLIPS</sequence>
<evidence type="ECO:0000256" key="10">
    <source>
        <dbReference type="ARBA" id="ARBA00023136"/>
    </source>
</evidence>
<keyword evidence="5" id="KW-0808">Transferase</keyword>
<dbReference type="PRINTS" id="PR00344">
    <property type="entry name" value="BCTRLSENSOR"/>
</dbReference>
<gene>
    <name evidence="14" type="ORF">PH603_06545</name>
</gene>
<dbReference type="InterPro" id="IPR003660">
    <property type="entry name" value="HAMP_dom"/>
</dbReference>
<reference evidence="14" key="1">
    <citation type="submission" date="2023-01" db="EMBL/GenBank/DDBJ databases">
        <title>The genome sequence of Kordiimonadaceae bacterium 6D33.</title>
        <authorList>
            <person name="Liu Y."/>
        </authorList>
    </citation>
    <scope>NUCLEOTIDE SEQUENCE</scope>
    <source>
        <strain evidence="14">6D33</strain>
    </source>
</reference>
<evidence type="ECO:0000313" key="14">
    <source>
        <dbReference type="EMBL" id="WCL55416.1"/>
    </source>
</evidence>
<dbReference type="InterPro" id="IPR050428">
    <property type="entry name" value="TCS_sensor_his_kinase"/>
</dbReference>
<dbReference type="EMBL" id="CP116805">
    <property type="protein sequence ID" value="WCL55416.1"/>
    <property type="molecule type" value="Genomic_DNA"/>
</dbReference>
<dbReference type="PANTHER" id="PTHR45436">
    <property type="entry name" value="SENSOR HISTIDINE KINASE YKOH"/>
    <property type="match status" value="1"/>
</dbReference>
<dbReference type="InterPro" id="IPR004358">
    <property type="entry name" value="Sig_transdc_His_kin-like_C"/>
</dbReference>
<keyword evidence="4" id="KW-0597">Phosphoprotein</keyword>
<dbReference type="InterPro" id="IPR003594">
    <property type="entry name" value="HATPase_dom"/>
</dbReference>
<keyword evidence="15" id="KW-1185">Reference proteome</keyword>
<protein>
    <recommendedName>
        <fullName evidence="3">histidine kinase</fullName>
        <ecNumber evidence="3">2.7.13.3</ecNumber>
    </recommendedName>
</protein>
<evidence type="ECO:0000256" key="2">
    <source>
        <dbReference type="ARBA" id="ARBA00004370"/>
    </source>
</evidence>
<feature type="domain" description="Histidine kinase" evidence="12">
    <location>
        <begin position="251"/>
        <end position="454"/>
    </location>
</feature>
<comment type="subcellular location">
    <subcellularLocation>
        <location evidence="2">Membrane</location>
    </subcellularLocation>
</comment>
<evidence type="ECO:0000259" key="12">
    <source>
        <dbReference type="PROSITE" id="PS50109"/>
    </source>
</evidence>
<evidence type="ECO:0000256" key="11">
    <source>
        <dbReference type="SAM" id="Phobius"/>
    </source>
</evidence>
<dbReference type="SMART" id="SM00387">
    <property type="entry name" value="HATPase_c"/>
    <property type="match status" value="1"/>
</dbReference>
<dbReference type="PROSITE" id="PS50109">
    <property type="entry name" value="HIS_KIN"/>
    <property type="match status" value="1"/>
</dbReference>
<evidence type="ECO:0000256" key="8">
    <source>
        <dbReference type="ARBA" id="ARBA00022989"/>
    </source>
</evidence>
<evidence type="ECO:0000259" key="13">
    <source>
        <dbReference type="PROSITE" id="PS50885"/>
    </source>
</evidence>
<dbReference type="AlphaFoldDB" id="A0AAE9XUP1"/>
<dbReference type="SUPFAM" id="SSF47384">
    <property type="entry name" value="Homodimeric domain of signal transducing histidine kinase"/>
    <property type="match status" value="1"/>
</dbReference>
<dbReference type="InterPro" id="IPR036097">
    <property type="entry name" value="HisK_dim/P_sf"/>
</dbReference>
<feature type="domain" description="HAMP" evidence="13">
    <location>
        <begin position="192"/>
        <end position="243"/>
    </location>
</feature>
<name>A0AAE9XUP1_9PROT</name>
<dbReference type="KEGG" id="gso:PH603_06545"/>
<keyword evidence="8 11" id="KW-1133">Transmembrane helix</keyword>
<evidence type="ECO:0000256" key="7">
    <source>
        <dbReference type="ARBA" id="ARBA00022777"/>
    </source>
</evidence>
<evidence type="ECO:0000256" key="5">
    <source>
        <dbReference type="ARBA" id="ARBA00022679"/>
    </source>
</evidence>
<dbReference type="Pfam" id="PF02518">
    <property type="entry name" value="HATPase_c"/>
    <property type="match status" value="1"/>
</dbReference>
<evidence type="ECO:0000256" key="6">
    <source>
        <dbReference type="ARBA" id="ARBA00022692"/>
    </source>
</evidence>
<comment type="catalytic activity">
    <reaction evidence="1">
        <text>ATP + protein L-histidine = ADP + protein N-phospho-L-histidine.</text>
        <dbReference type="EC" id="2.7.13.3"/>
    </reaction>
</comment>
<evidence type="ECO:0000256" key="4">
    <source>
        <dbReference type="ARBA" id="ARBA00022553"/>
    </source>
</evidence>
<dbReference type="PROSITE" id="PS50885">
    <property type="entry name" value="HAMP"/>
    <property type="match status" value="1"/>
</dbReference>
<dbReference type="Gene3D" id="3.30.565.10">
    <property type="entry name" value="Histidine kinase-like ATPase, C-terminal domain"/>
    <property type="match status" value="1"/>
</dbReference>
<dbReference type="Gene3D" id="1.10.287.130">
    <property type="match status" value="1"/>
</dbReference>
<dbReference type="EC" id="2.7.13.3" evidence="3"/>
<dbReference type="RefSeq" id="WP_289505226.1">
    <property type="nucleotide sequence ID" value="NZ_CP116805.1"/>
</dbReference>
<proteinExistence type="predicted"/>
<keyword evidence="7 14" id="KW-0418">Kinase</keyword>
<keyword evidence="6 11" id="KW-0812">Transmembrane</keyword>
<keyword evidence="9" id="KW-0902">Two-component regulatory system</keyword>
<evidence type="ECO:0000256" key="3">
    <source>
        <dbReference type="ARBA" id="ARBA00012438"/>
    </source>
</evidence>
<dbReference type="InterPro" id="IPR036890">
    <property type="entry name" value="HATPase_C_sf"/>
</dbReference>
<keyword evidence="10 11" id="KW-0472">Membrane</keyword>
<dbReference type="GO" id="GO:0005886">
    <property type="term" value="C:plasma membrane"/>
    <property type="evidence" value="ECO:0007669"/>
    <property type="project" value="TreeGrafter"/>
</dbReference>
<feature type="transmembrane region" description="Helical" evidence="11">
    <location>
        <begin position="171"/>
        <end position="195"/>
    </location>
</feature>
<dbReference type="InterPro" id="IPR005467">
    <property type="entry name" value="His_kinase_dom"/>
</dbReference>
<organism evidence="14 15">
    <name type="scientific">Gimibacter soli</name>
    <dbReference type="NCBI Taxonomy" id="3024400"/>
    <lineage>
        <taxon>Bacteria</taxon>
        <taxon>Pseudomonadati</taxon>
        <taxon>Pseudomonadota</taxon>
        <taxon>Alphaproteobacteria</taxon>
        <taxon>Kordiimonadales</taxon>
        <taxon>Temperatibacteraceae</taxon>
        <taxon>Gimibacter</taxon>
    </lineage>
</organism>
<dbReference type="PANTHER" id="PTHR45436:SF5">
    <property type="entry name" value="SENSOR HISTIDINE KINASE TRCS"/>
    <property type="match status" value="1"/>
</dbReference>